<name>A0A846RVP6_9MICC</name>
<dbReference type="Proteomes" id="UP000547458">
    <property type="component" value="Unassembled WGS sequence"/>
</dbReference>
<gene>
    <name evidence="5" type="ORF">BJ994_002751</name>
</gene>
<dbReference type="InterPro" id="IPR018060">
    <property type="entry name" value="HTH_AraC"/>
</dbReference>
<dbReference type="InterPro" id="IPR002818">
    <property type="entry name" value="DJ-1/PfpI"/>
</dbReference>
<dbReference type="SUPFAM" id="SSF46689">
    <property type="entry name" value="Homeodomain-like"/>
    <property type="match status" value="2"/>
</dbReference>
<keyword evidence="6" id="KW-1185">Reference proteome</keyword>
<keyword evidence="3" id="KW-0804">Transcription</keyword>
<dbReference type="Pfam" id="PF01965">
    <property type="entry name" value="DJ-1_PfpI"/>
    <property type="match status" value="1"/>
</dbReference>
<dbReference type="InterPro" id="IPR029062">
    <property type="entry name" value="Class_I_gatase-like"/>
</dbReference>
<dbReference type="InterPro" id="IPR052158">
    <property type="entry name" value="INH-QAR"/>
</dbReference>
<dbReference type="Gene3D" id="3.40.50.880">
    <property type="match status" value="1"/>
</dbReference>
<dbReference type="SUPFAM" id="SSF52317">
    <property type="entry name" value="Class I glutamine amidotransferase-like"/>
    <property type="match status" value="1"/>
</dbReference>
<dbReference type="InterPro" id="IPR018062">
    <property type="entry name" value="HTH_AraC-typ_CS"/>
</dbReference>
<organism evidence="5 6">
    <name type="scientific">Arthrobacter pigmenti</name>
    <dbReference type="NCBI Taxonomy" id="271432"/>
    <lineage>
        <taxon>Bacteria</taxon>
        <taxon>Bacillati</taxon>
        <taxon>Actinomycetota</taxon>
        <taxon>Actinomycetes</taxon>
        <taxon>Micrococcales</taxon>
        <taxon>Micrococcaceae</taxon>
        <taxon>Arthrobacter</taxon>
    </lineage>
</organism>
<accession>A0A846RVP6</accession>
<reference evidence="5 6" key="1">
    <citation type="submission" date="2020-03" db="EMBL/GenBank/DDBJ databases">
        <title>Sequencing the genomes of 1000 actinobacteria strains.</title>
        <authorList>
            <person name="Klenk H.-P."/>
        </authorList>
    </citation>
    <scope>NUCLEOTIDE SEQUENCE [LARGE SCALE GENOMIC DNA]</scope>
    <source>
        <strain evidence="5 6">DSM 16403</strain>
    </source>
</reference>
<evidence type="ECO:0000256" key="1">
    <source>
        <dbReference type="ARBA" id="ARBA00023015"/>
    </source>
</evidence>
<sequence>MRIAVYAFDAVTMFHLAVPQMVFDEVTRQGLGAWSTVLFADRPGSVSTAEGYRLGGIQGPEAAEDADVVVVPSWFDDGRPLSTALRSVLHNARDRSTAVLGLCLGAIAVADAGLLAGRRAVTHWQAFTTLADRHPDISLDQSVLYIDHGDVLTSAGTASGLDACLHVVRDRLGADAANQVARSLVVAPHREGGQAQYIEHPVPERSSDDPIAHLLEWSLANLREPLTVERLADQAHMSRRTFVREFRSKTGTTPAAWVRVHRLDAARRLLETTDLSIEQIATDCGFGNAVTLRQNFGAAFSTTPTEYRRRFTTC</sequence>
<dbReference type="CDD" id="cd03137">
    <property type="entry name" value="GATase1_AraC_1"/>
    <property type="match status" value="1"/>
</dbReference>
<dbReference type="InterPro" id="IPR009057">
    <property type="entry name" value="Homeodomain-like_sf"/>
</dbReference>
<protein>
    <submittedName>
        <fullName evidence="5">Transcriptional regulator GlxA family with amidase domain</fullName>
    </submittedName>
</protein>
<evidence type="ECO:0000259" key="4">
    <source>
        <dbReference type="PROSITE" id="PS01124"/>
    </source>
</evidence>
<dbReference type="Pfam" id="PF12833">
    <property type="entry name" value="HTH_18"/>
    <property type="match status" value="1"/>
</dbReference>
<dbReference type="PANTHER" id="PTHR43130">
    <property type="entry name" value="ARAC-FAMILY TRANSCRIPTIONAL REGULATOR"/>
    <property type="match status" value="1"/>
</dbReference>
<keyword evidence="2" id="KW-0238">DNA-binding</keyword>
<dbReference type="PROSITE" id="PS01124">
    <property type="entry name" value="HTH_ARAC_FAMILY_2"/>
    <property type="match status" value="1"/>
</dbReference>
<dbReference type="AlphaFoldDB" id="A0A846RVP6"/>
<dbReference type="EMBL" id="JAATJL010000001">
    <property type="protein sequence ID" value="NJC23675.1"/>
    <property type="molecule type" value="Genomic_DNA"/>
</dbReference>
<dbReference type="Gene3D" id="1.10.10.60">
    <property type="entry name" value="Homeodomain-like"/>
    <property type="match status" value="1"/>
</dbReference>
<dbReference type="RefSeq" id="WP_167994948.1">
    <property type="nucleotide sequence ID" value="NZ_JAATJL010000001.1"/>
</dbReference>
<evidence type="ECO:0000256" key="2">
    <source>
        <dbReference type="ARBA" id="ARBA00023125"/>
    </source>
</evidence>
<feature type="domain" description="HTH araC/xylS-type" evidence="4">
    <location>
        <begin position="212"/>
        <end position="310"/>
    </location>
</feature>
<dbReference type="GO" id="GO:0003700">
    <property type="term" value="F:DNA-binding transcription factor activity"/>
    <property type="evidence" value="ECO:0007669"/>
    <property type="project" value="InterPro"/>
</dbReference>
<evidence type="ECO:0000313" key="5">
    <source>
        <dbReference type="EMBL" id="NJC23675.1"/>
    </source>
</evidence>
<proteinExistence type="predicted"/>
<comment type="caution">
    <text evidence="5">The sequence shown here is derived from an EMBL/GenBank/DDBJ whole genome shotgun (WGS) entry which is preliminary data.</text>
</comment>
<dbReference type="SMART" id="SM00342">
    <property type="entry name" value="HTH_ARAC"/>
    <property type="match status" value="1"/>
</dbReference>
<keyword evidence="1" id="KW-0805">Transcription regulation</keyword>
<dbReference type="GO" id="GO:0043565">
    <property type="term" value="F:sequence-specific DNA binding"/>
    <property type="evidence" value="ECO:0007669"/>
    <property type="project" value="InterPro"/>
</dbReference>
<dbReference type="PANTHER" id="PTHR43130:SF3">
    <property type="entry name" value="HTH-TYPE TRANSCRIPTIONAL REGULATOR RV1931C"/>
    <property type="match status" value="1"/>
</dbReference>
<dbReference type="PROSITE" id="PS00041">
    <property type="entry name" value="HTH_ARAC_FAMILY_1"/>
    <property type="match status" value="1"/>
</dbReference>
<evidence type="ECO:0000256" key="3">
    <source>
        <dbReference type="ARBA" id="ARBA00023163"/>
    </source>
</evidence>
<evidence type="ECO:0000313" key="6">
    <source>
        <dbReference type="Proteomes" id="UP000547458"/>
    </source>
</evidence>